<evidence type="ECO:0000256" key="7">
    <source>
        <dbReference type="ARBA" id="ARBA00029447"/>
    </source>
</evidence>
<evidence type="ECO:0000256" key="10">
    <source>
        <dbReference type="SAM" id="SignalP"/>
    </source>
</evidence>
<name>Q74EC9_GEOSL</name>
<dbReference type="PROSITE" id="PS50885">
    <property type="entry name" value="HAMP"/>
    <property type="match status" value="1"/>
</dbReference>
<dbReference type="CDD" id="cd11386">
    <property type="entry name" value="MCP_signal"/>
    <property type="match status" value="1"/>
</dbReference>
<accession>Q74EC9</accession>
<dbReference type="Pfam" id="PF17202">
    <property type="entry name" value="sCache_3_3"/>
    <property type="match status" value="1"/>
</dbReference>
<evidence type="ECO:0000256" key="4">
    <source>
        <dbReference type="ARBA" id="ARBA00022989"/>
    </source>
</evidence>
<dbReference type="RefSeq" id="WP_010941695.1">
    <property type="nucleotide sequence ID" value="NC_002939.5"/>
</dbReference>
<feature type="domain" description="Methyl-accepting transducer" evidence="11">
    <location>
        <begin position="261"/>
        <end position="497"/>
    </location>
</feature>
<dbReference type="GO" id="GO:0005886">
    <property type="term" value="C:plasma membrane"/>
    <property type="evidence" value="ECO:0007669"/>
    <property type="project" value="UniProtKB-SubCell"/>
</dbReference>
<evidence type="ECO:0000313" key="13">
    <source>
        <dbReference type="EMBL" id="AAR34360.1"/>
    </source>
</evidence>
<dbReference type="SMR" id="Q74EC9"/>
<dbReference type="OrthoDB" id="9791237at2"/>
<keyword evidence="3 9" id="KW-0812">Transmembrane</keyword>
<dbReference type="PRINTS" id="PR00260">
    <property type="entry name" value="CHEMTRNSDUCR"/>
</dbReference>
<dbReference type="InParanoid" id="Q74EC9"/>
<dbReference type="Pfam" id="PF00672">
    <property type="entry name" value="HAMP"/>
    <property type="match status" value="1"/>
</dbReference>
<organism evidence="13 14">
    <name type="scientific">Geobacter sulfurreducens (strain ATCC 51573 / DSM 12127 / PCA)</name>
    <dbReference type="NCBI Taxonomy" id="243231"/>
    <lineage>
        <taxon>Bacteria</taxon>
        <taxon>Pseudomonadati</taxon>
        <taxon>Thermodesulfobacteriota</taxon>
        <taxon>Desulfuromonadia</taxon>
        <taxon>Geobacterales</taxon>
        <taxon>Geobacteraceae</taxon>
        <taxon>Geobacter</taxon>
    </lineage>
</organism>
<dbReference type="SMART" id="SM00283">
    <property type="entry name" value="MA"/>
    <property type="match status" value="1"/>
</dbReference>
<dbReference type="SUPFAM" id="SSF58104">
    <property type="entry name" value="Methyl-accepting chemotaxis protein (MCP) signaling domain"/>
    <property type="match status" value="1"/>
</dbReference>
<evidence type="ECO:0000256" key="6">
    <source>
        <dbReference type="ARBA" id="ARBA00023224"/>
    </source>
</evidence>
<gene>
    <name evidence="13" type="primary">mcp40H-7</name>
    <name evidence="13" type="ordered locus">GSU1033</name>
</gene>
<feature type="chain" id="PRO_5004285371" evidence="10">
    <location>
        <begin position="21"/>
        <end position="533"/>
    </location>
</feature>
<reference evidence="13 14" key="2">
    <citation type="journal article" date="2012" name="BMC Genomics">
        <title>Comparative genomic analysis of Geobacter sulfurreducens KN400, a strain with enhanced capacity for extracellular electron transfer and electricity production.</title>
        <authorList>
            <person name="Butler J.E."/>
            <person name="Young N.D."/>
            <person name="Aklujkar M."/>
            <person name="Lovley D.R."/>
        </authorList>
    </citation>
    <scope>NUCLEOTIDE SEQUENCE [LARGE SCALE GENOMIC DNA]</scope>
    <source>
        <strain evidence="14">ATCC 51573 / DSM 12127 / PCA</strain>
    </source>
</reference>
<evidence type="ECO:0000256" key="3">
    <source>
        <dbReference type="ARBA" id="ARBA00022692"/>
    </source>
</evidence>
<keyword evidence="5 9" id="KW-0472">Membrane</keyword>
<dbReference type="InterPro" id="IPR033463">
    <property type="entry name" value="sCache_3"/>
</dbReference>
<dbReference type="SMART" id="SM00304">
    <property type="entry name" value="HAMP"/>
    <property type="match status" value="2"/>
</dbReference>
<dbReference type="HOGENOM" id="CLU_000445_107_19_7"/>
<evidence type="ECO:0000256" key="5">
    <source>
        <dbReference type="ARBA" id="ARBA00023136"/>
    </source>
</evidence>
<comment type="similarity">
    <text evidence="7">Belongs to the methyl-accepting chemotaxis (MCP) protein family.</text>
</comment>
<dbReference type="KEGG" id="gsu:GSU1033"/>
<feature type="transmembrane region" description="Helical" evidence="9">
    <location>
        <begin position="180"/>
        <end position="201"/>
    </location>
</feature>
<keyword evidence="10" id="KW-0732">Signal</keyword>
<keyword evidence="14" id="KW-1185">Reference proteome</keyword>
<dbReference type="EnsemblBacteria" id="AAR34360">
    <property type="protein sequence ID" value="AAR34360"/>
    <property type="gene ID" value="GSU1033"/>
</dbReference>
<feature type="signal peptide" evidence="10">
    <location>
        <begin position="1"/>
        <end position="20"/>
    </location>
</feature>
<dbReference type="InterPro" id="IPR003660">
    <property type="entry name" value="HAMP_dom"/>
</dbReference>
<dbReference type="AlphaFoldDB" id="Q74EC9"/>
<evidence type="ECO:0000259" key="11">
    <source>
        <dbReference type="PROSITE" id="PS50111"/>
    </source>
</evidence>
<dbReference type="Gene3D" id="1.10.287.950">
    <property type="entry name" value="Methyl-accepting chemotaxis protein"/>
    <property type="match status" value="1"/>
</dbReference>
<dbReference type="Pfam" id="PF00015">
    <property type="entry name" value="MCPsignal"/>
    <property type="match status" value="1"/>
</dbReference>
<evidence type="ECO:0000256" key="2">
    <source>
        <dbReference type="ARBA" id="ARBA00022475"/>
    </source>
</evidence>
<dbReference type="GO" id="GO:0007165">
    <property type="term" value="P:signal transduction"/>
    <property type="evidence" value="ECO:0007669"/>
    <property type="project" value="UniProtKB-KW"/>
</dbReference>
<keyword evidence="6 8" id="KW-0807">Transducer</keyword>
<dbReference type="EMBL" id="AE017180">
    <property type="protein sequence ID" value="AAR34360.1"/>
    <property type="molecule type" value="Genomic_DNA"/>
</dbReference>
<evidence type="ECO:0000313" key="14">
    <source>
        <dbReference type="Proteomes" id="UP000000577"/>
    </source>
</evidence>
<dbReference type="InterPro" id="IPR004089">
    <property type="entry name" value="MCPsignal_dom"/>
</dbReference>
<dbReference type="CDD" id="cd06225">
    <property type="entry name" value="HAMP"/>
    <property type="match status" value="1"/>
</dbReference>
<dbReference type="eggNOG" id="COG0840">
    <property type="taxonomic scope" value="Bacteria"/>
</dbReference>
<dbReference type="GO" id="GO:0004888">
    <property type="term" value="F:transmembrane signaling receptor activity"/>
    <property type="evidence" value="ECO:0007669"/>
    <property type="project" value="InterPro"/>
</dbReference>
<dbReference type="PATRIC" id="fig|243231.5.peg.1032"/>
<feature type="domain" description="HAMP" evidence="12">
    <location>
        <begin position="202"/>
        <end position="256"/>
    </location>
</feature>
<comment type="subcellular location">
    <subcellularLocation>
        <location evidence="1">Cell membrane</location>
        <topology evidence="1">Multi-pass membrane protein</topology>
    </subcellularLocation>
</comment>
<keyword evidence="2" id="KW-1003">Cell membrane</keyword>
<dbReference type="STRING" id="243231.GSU1033"/>
<dbReference type="InterPro" id="IPR004090">
    <property type="entry name" value="Chemotax_Me-accpt_rcpt"/>
</dbReference>
<dbReference type="PANTHER" id="PTHR32089:SF112">
    <property type="entry name" value="LYSOZYME-LIKE PROTEIN-RELATED"/>
    <property type="match status" value="1"/>
</dbReference>
<keyword evidence="4 9" id="KW-1133">Transmembrane helix</keyword>
<evidence type="ECO:0000256" key="1">
    <source>
        <dbReference type="ARBA" id="ARBA00004651"/>
    </source>
</evidence>
<dbReference type="FunFam" id="1.10.287.950:FF:000001">
    <property type="entry name" value="Methyl-accepting chemotaxis sensory transducer"/>
    <property type="match status" value="1"/>
</dbReference>
<dbReference type="SUPFAM" id="SSF103190">
    <property type="entry name" value="Sensory domain-like"/>
    <property type="match status" value="1"/>
</dbReference>
<proteinExistence type="inferred from homology"/>
<protein>
    <submittedName>
        <fullName evidence="13">Methyl-accepting chemotaxis sensory transducer, class 40H</fullName>
    </submittedName>
</protein>
<dbReference type="PROSITE" id="PS51257">
    <property type="entry name" value="PROKAR_LIPOPROTEIN"/>
    <property type="match status" value="1"/>
</dbReference>
<evidence type="ECO:0000256" key="9">
    <source>
        <dbReference type="SAM" id="Phobius"/>
    </source>
</evidence>
<dbReference type="Proteomes" id="UP000000577">
    <property type="component" value="Chromosome"/>
</dbReference>
<evidence type="ECO:0000256" key="8">
    <source>
        <dbReference type="PROSITE-ProRule" id="PRU00284"/>
    </source>
</evidence>
<dbReference type="FunCoup" id="Q74EC9">
    <property type="interactions" value="150"/>
</dbReference>
<dbReference type="PROSITE" id="PS50111">
    <property type="entry name" value="CHEMOTAXIS_TRANSDUC_2"/>
    <property type="match status" value="1"/>
</dbReference>
<evidence type="ECO:0000259" key="12">
    <source>
        <dbReference type="PROSITE" id="PS50885"/>
    </source>
</evidence>
<reference evidence="13 14" key="1">
    <citation type="journal article" date="2003" name="Science">
        <title>Genome of Geobacter sulfurreducens: metal reduction in subsurface environments.</title>
        <authorList>
            <person name="Methe B.A."/>
            <person name="Nelson K.E."/>
            <person name="Eisen J.A."/>
            <person name="Paulsen I.T."/>
            <person name="Nelson W."/>
            <person name="Heidelberg J.F."/>
            <person name="Wu D."/>
            <person name="Wu M."/>
            <person name="Ward N."/>
            <person name="Beanan M.J."/>
            <person name="Dodson R.J."/>
            <person name="Madupu R."/>
            <person name="Brinkac L.M."/>
            <person name="Daugherty S.C."/>
            <person name="DeBoy R.T."/>
            <person name="Durkin A.S."/>
            <person name="Gwinn M."/>
            <person name="Kolonay J.F."/>
            <person name="Sullivan S.A."/>
            <person name="Haft D.H."/>
            <person name="Selengut J."/>
            <person name="Davidsen T.M."/>
            <person name="Zafar N."/>
            <person name="White O."/>
            <person name="Tran B."/>
            <person name="Romero C."/>
            <person name="Forberger H.A."/>
            <person name="Weidman J."/>
            <person name="Khouri H."/>
            <person name="Feldblyum T.V."/>
            <person name="Utterback T.R."/>
            <person name="Van Aken S.E."/>
            <person name="Lovley D.R."/>
            <person name="Fraser C.M."/>
        </authorList>
    </citation>
    <scope>NUCLEOTIDE SEQUENCE [LARGE SCALE GENOMIC DNA]</scope>
    <source>
        <strain evidence="14">ATCC 51573 / DSM 12127 / PCA</strain>
    </source>
</reference>
<sequence length="533" mass="56767">MKIRTKFVVVNLLIVCCALAAVAAACLVEFNRELRRQAVTSQEIRLKTFWELLRQKGDGFTVADGKLMAGSYVINDNYELPDKLKELTGGTATIFMGDTRVSTNVLKPDGSRAVGTKLQGAAYDAVIKEGKPYRGEADILGVPYFTAYDPIRDSRGEVIGVLYVGVKKGDFYASYESLKLTVVGIVLVIVLLAAVASKVIIHRLFTPLNRMHDVLRDVAQGEGDLTQRLDYLAQDEVGDMSRSFNSFMDKLHGIITHVARTVEQLASSASQVHGSAEQMAAGAGEVASQAGTVATAGEEMAATSTEIAQNCAMAAEGARRASSTATAGAEVVGNTVTVMDRIAEKVKNSARTVERLGERSDQIGEIVGTIEDIADQTNLLALNAAIEAARAGEAGRGFAVVADEVRALAERTTKATREISGMIRAIQAETLEAVSSMDEGVRDVETGTAEAARSGEALREILDQITAVSMQVNQIAVAAEQQTSTTREISGNIQQITEVVEGTAQGADESACAAGGLNRLAEDLQRMVGQFRL</sequence>
<dbReference type="PANTHER" id="PTHR32089">
    <property type="entry name" value="METHYL-ACCEPTING CHEMOTAXIS PROTEIN MCPB"/>
    <property type="match status" value="1"/>
</dbReference>
<dbReference type="InterPro" id="IPR029151">
    <property type="entry name" value="Sensor-like_sf"/>
</dbReference>
<dbReference type="GO" id="GO:0006935">
    <property type="term" value="P:chemotaxis"/>
    <property type="evidence" value="ECO:0000318"/>
    <property type="project" value="GO_Central"/>
</dbReference>